<reference evidence="2" key="1">
    <citation type="submission" date="2015-01" db="EMBL/GenBank/DDBJ databases">
        <authorList>
            <person name="Andreevskaya M."/>
        </authorList>
    </citation>
    <scope>NUCLEOTIDE SEQUENCE [LARGE SCALE GENOMIC DNA]</scope>
    <source>
        <strain evidence="2">MKFS47</strain>
    </source>
</reference>
<evidence type="ECO:0000313" key="2">
    <source>
        <dbReference type="Proteomes" id="UP000033166"/>
    </source>
</evidence>
<accession>A0A0D6DZI0</accession>
<dbReference type="RefSeq" id="WP_047916355.1">
    <property type="nucleotide sequence ID" value="NZ_LN774769.1"/>
</dbReference>
<sequence length="133" mass="15048">MSLSLITKIESERYDGLQLIVKRLETSEDNRIFLNGDIIISVILDEVEDLLRFIDNGDLLTLKGSAGTKNKFHMVKLTIENDNAYFTSTSSFLRELPVKECPLSELHTIGIYSKTLYTVSNKTTSKLNFIGIE</sequence>
<organism evidence="1 2">
    <name type="scientific">Pseudolactococcus piscium MKFS47</name>
    <dbReference type="NCBI Taxonomy" id="297352"/>
    <lineage>
        <taxon>Bacteria</taxon>
        <taxon>Bacillati</taxon>
        <taxon>Bacillota</taxon>
        <taxon>Bacilli</taxon>
        <taxon>Lactobacillales</taxon>
        <taxon>Streptococcaceae</taxon>
        <taxon>Pseudolactococcus</taxon>
    </lineage>
</organism>
<dbReference type="EMBL" id="LN774769">
    <property type="protein sequence ID" value="CEN29372.1"/>
    <property type="molecule type" value="Genomic_DNA"/>
</dbReference>
<dbReference type="HOGENOM" id="CLU_1904052_0_0_9"/>
<evidence type="ECO:0000313" key="1">
    <source>
        <dbReference type="EMBL" id="CEN29372.1"/>
    </source>
</evidence>
<dbReference type="KEGG" id="lpk:LACPI_2172"/>
<dbReference type="Proteomes" id="UP000033166">
    <property type="component" value="Chromosome I"/>
</dbReference>
<dbReference type="AlphaFoldDB" id="A0A0D6DZI0"/>
<name>A0A0D6DZI0_9LACT</name>
<proteinExistence type="predicted"/>
<protein>
    <submittedName>
        <fullName evidence="1">Uncharacterized protein</fullName>
    </submittedName>
</protein>
<gene>
    <name evidence="1" type="ORF">LACPI_2172</name>
</gene>